<dbReference type="EMBL" id="JAERTX010000008">
    <property type="protein sequence ID" value="MBM9460318.1"/>
    <property type="molecule type" value="Genomic_DNA"/>
</dbReference>
<protein>
    <submittedName>
        <fullName evidence="2">MOSC domain-containing protein</fullName>
    </submittedName>
</protein>
<dbReference type="PROSITE" id="PS51340">
    <property type="entry name" value="MOSC"/>
    <property type="match status" value="1"/>
</dbReference>
<accession>A0A939BYG6</accession>
<evidence type="ECO:0000313" key="3">
    <source>
        <dbReference type="Proteomes" id="UP000663791"/>
    </source>
</evidence>
<dbReference type="GO" id="GO:0030151">
    <property type="term" value="F:molybdenum ion binding"/>
    <property type="evidence" value="ECO:0007669"/>
    <property type="project" value="InterPro"/>
</dbReference>
<dbReference type="Pfam" id="PF03473">
    <property type="entry name" value="MOSC"/>
    <property type="match status" value="1"/>
</dbReference>
<dbReference type="AlphaFoldDB" id="A0A939BYG6"/>
<gene>
    <name evidence="2" type="ORF">JK386_10425</name>
</gene>
<organism evidence="2 3">
    <name type="scientific">Nocardioides faecalis</name>
    <dbReference type="NCBI Taxonomy" id="2803858"/>
    <lineage>
        <taxon>Bacteria</taxon>
        <taxon>Bacillati</taxon>
        <taxon>Actinomycetota</taxon>
        <taxon>Actinomycetes</taxon>
        <taxon>Propionibacteriales</taxon>
        <taxon>Nocardioidaceae</taxon>
        <taxon>Nocardioides</taxon>
    </lineage>
</organism>
<sequence length="220" mass="23968">MPVMAHVLTVSVGRPQAKEWAGLGRTAIDKRAADGRVRVGELGLTGDEVGDVVHHGGREQAVHAYAREDLDFWEAELGRPIRDGLFGENLTTRGIDLNALEIGARLRVGDDGVLLEVSYVRTPCNDFKGWMGETGYDATAWVKRFAQALRPGPYFRVLAVGTVGAGDAIEVVQRPAHGITVRDMFVALNLDRSRLPELLAVEGLTPKARRKAEDFLASRG</sequence>
<dbReference type="SUPFAM" id="SSF50800">
    <property type="entry name" value="PK beta-barrel domain-like"/>
    <property type="match status" value="1"/>
</dbReference>
<dbReference type="InterPro" id="IPR052353">
    <property type="entry name" value="Benzoxazolinone_Detox_Enz"/>
</dbReference>
<dbReference type="InterPro" id="IPR005302">
    <property type="entry name" value="MoCF_Sase_C"/>
</dbReference>
<comment type="caution">
    <text evidence="2">The sequence shown here is derived from an EMBL/GenBank/DDBJ whole genome shotgun (WGS) entry which is preliminary data.</text>
</comment>
<dbReference type="PANTHER" id="PTHR30212">
    <property type="entry name" value="PROTEIN YIIM"/>
    <property type="match status" value="1"/>
</dbReference>
<dbReference type="GO" id="GO:0030170">
    <property type="term" value="F:pyridoxal phosphate binding"/>
    <property type="evidence" value="ECO:0007669"/>
    <property type="project" value="InterPro"/>
</dbReference>
<name>A0A939BYG6_9ACTN</name>
<evidence type="ECO:0000259" key="1">
    <source>
        <dbReference type="PROSITE" id="PS51340"/>
    </source>
</evidence>
<evidence type="ECO:0000313" key="2">
    <source>
        <dbReference type="EMBL" id="MBM9460318.1"/>
    </source>
</evidence>
<reference evidence="2" key="1">
    <citation type="submission" date="2021-01" db="EMBL/GenBank/DDBJ databases">
        <title>Novel species in genus Nocardioides.</title>
        <authorList>
            <person name="Zhang G."/>
        </authorList>
    </citation>
    <scope>NUCLEOTIDE SEQUENCE</scope>
    <source>
        <strain evidence="2">Zg-536</strain>
    </source>
</reference>
<proteinExistence type="predicted"/>
<dbReference type="InterPro" id="IPR011037">
    <property type="entry name" value="Pyrv_Knase-like_insert_dom_sf"/>
</dbReference>
<dbReference type="GO" id="GO:0003824">
    <property type="term" value="F:catalytic activity"/>
    <property type="evidence" value="ECO:0007669"/>
    <property type="project" value="InterPro"/>
</dbReference>
<dbReference type="PANTHER" id="PTHR30212:SF2">
    <property type="entry name" value="PROTEIN YIIM"/>
    <property type="match status" value="1"/>
</dbReference>
<feature type="domain" description="MOSC" evidence="1">
    <location>
        <begin position="31"/>
        <end position="172"/>
    </location>
</feature>
<dbReference type="Proteomes" id="UP000663791">
    <property type="component" value="Unassembled WGS sequence"/>
</dbReference>
<keyword evidence="3" id="KW-1185">Reference proteome</keyword>
<dbReference type="Gene3D" id="2.40.33.20">
    <property type="entry name" value="PK beta-barrel domain-like"/>
    <property type="match status" value="1"/>
</dbReference>